<keyword evidence="2" id="KW-0233">DNA recombination</keyword>
<keyword evidence="5" id="KW-1185">Reference proteome</keyword>
<dbReference type="InterPro" id="IPR050090">
    <property type="entry name" value="Tyrosine_recombinase_XerCD"/>
</dbReference>
<dbReference type="PANTHER" id="PTHR30349">
    <property type="entry name" value="PHAGE INTEGRASE-RELATED"/>
    <property type="match status" value="1"/>
</dbReference>
<name>A0AAX3LHB1_9ENTR</name>
<evidence type="ECO:0000256" key="1">
    <source>
        <dbReference type="ARBA" id="ARBA00022908"/>
    </source>
</evidence>
<dbReference type="SUPFAM" id="SSF56349">
    <property type="entry name" value="DNA breaking-rejoining enzymes"/>
    <property type="match status" value="1"/>
</dbReference>
<keyword evidence="1" id="KW-0229">DNA integration</keyword>
<dbReference type="Gene3D" id="1.10.443.10">
    <property type="entry name" value="Intergrase catalytic core"/>
    <property type="match status" value="1"/>
</dbReference>
<sequence length="169" mass="18764">MGLRDYAILKLLATYALRAGEIGRLRLEDVDWRGDVLHIRHSKTGASSALPLLVPMGEALIAYLKHGRPETDVREIFVRSRAPYIAMVSIYREVRRRMEAAGIELTGKRGPHIFRHACAVSLLHTGVQRKLIGDVLGHRSTESTIPYLKLSTEDYQTICAASGENGTNA</sequence>
<dbReference type="InterPro" id="IPR013762">
    <property type="entry name" value="Integrase-like_cat_sf"/>
</dbReference>
<dbReference type="PANTHER" id="PTHR30349:SF90">
    <property type="entry name" value="TYROSINE RECOMBINASE XERD"/>
    <property type="match status" value="1"/>
</dbReference>
<evidence type="ECO:0000313" key="4">
    <source>
        <dbReference type="EMBL" id="WCE15713.1"/>
    </source>
</evidence>
<evidence type="ECO:0000256" key="2">
    <source>
        <dbReference type="ARBA" id="ARBA00023172"/>
    </source>
</evidence>
<evidence type="ECO:0000313" key="5">
    <source>
        <dbReference type="Proteomes" id="UP001210538"/>
    </source>
</evidence>
<dbReference type="Proteomes" id="UP001210538">
    <property type="component" value="Chromosome"/>
</dbReference>
<proteinExistence type="predicted"/>
<dbReference type="Pfam" id="PF00589">
    <property type="entry name" value="Phage_integrase"/>
    <property type="match status" value="1"/>
</dbReference>
<organism evidence="4 5">
    <name type="scientific">Enterobacter ludwigii</name>
    <dbReference type="NCBI Taxonomy" id="299767"/>
    <lineage>
        <taxon>Bacteria</taxon>
        <taxon>Pseudomonadati</taxon>
        <taxon>Pseudomonadota</taxon>
        <taxon>Gammaproteobacteria</taxon>
        <taxon>Enterobacterales</taxon>
        <taxon>Enterobacteriaceae</taxon>
        <taxon>Enterobacter</taxon>
        <taxon>Enterobacter cloacae complex</taxon>
    </lineage>
</organism>
<dbReference type="AlphaFoldDB" id="A0AAX3LHB1"/>
<gene>
    <name evidence="4" type="ORF">PHA72_07320</name>
</gene>
<dbReference type="GO" id="GO:0003677">
    <property type="term" value="F:DNA binding"/>
    <property type="evidence" value="ECO:0007669"/>
    <property type="project" value="InterPro"/>
</dbReference>
<dbReference type="GO" id="GO:0006310">
    <property type="term" value="P:DNA recombination"/>
    <property type="evidence" value="ECO:0007669"/>
    <property type="project" value="UniProtKB-KW"/>
</dbReference>
<accession>A0AAX3LHB1</accession>
<feature type="domain" description="Tyr recombinase" evidence="3">
    <location>
        <begin position="1"/>
        <end position="160"/>
    </location>
</feature>
<protein>
    <submittedName>
        <fullName evidence="4">Tyrosine-type recombinase/integrase</fullName>
    </submittedName>
</protein>
<dbReference type="EMBL" id="CP116347">
    <property type="protein sequence ID" value="WCE15713.1"/>
    <property type="molecule type" value="Genomic_DNA"/>
</dbReference>
<dbReference type="PROSITE" id="PS51898">
    <property type="entry name" value="TYR_RECOMBINASE"/>
    <property type="match status" value="1"/>
</dbReference>
<evidence type="ECO:0000259" key="3">
    <source>
        <dbReference type="PROSITE" id="PS51898"/>
    </source>
</evidence>
<reference evidence="4 5" key="1">
    <citation type="submission" date="2023-01" db="EMBL/GenBank/DDBJ databases">
        <title>Genome sequence resource and annotation of Enterobacter ludwigii, an economically important pathogen of seedling wilt with strawberry.</title>
        <authorList>
            <person name="Xie Y."/>
        </authorList>
    </citation>
    <scope>NUCLEOTIDE SEQUENCE [LARGE SCALE GENOMIC DNA]</scope>
    <source>
        <strain evidence="4 5">CM-TZ4</strain>
    </source>
</reference>
<dbReference type="InterPro" id="IPR002104">
    <property type="entry name" value="Integrase_catalytic"/>
</dbReference>
<dbReference type="InterPro" id="IPR011010">
    <property type="entry name" value="DNA_brk_join_enz"/>
</dbReference>
<dbReference type="GO" id="GO:0015074">
    <property type="term" value="P:DNA integration"/>
    <property type="evidence" value="ECO:0007669"/>
    <property type="project" value="UniProtKB-KW"/>
</dbReference>